<dbReference type="GO" id="GO:0005506">
    <property type="term" value="F:iron ion binding"/>
    <property type="evidence" value="ECO:0007669"/>
    <property type="project" value="InterPro"/>
</dbReference>
<evidence type="ECO:0000256" key="10">
    <source>
        <dbReference type="RuleBase" id="RU000461"/>
    </source>
</evidence>
<gene>
    <name evidence="11" type="ORF">D9756_000138</name>
</gene>
<dbReference type="SUPFAM" id="SSF48264">
    <property type="entry name" value="Cytochrome P450"/>
    <property type="match status" value="1"/>
</dbReference>
<dbReference type="InterPro" id="IPR001128">
    <property type="entry name" value="Cyt_P450"/>
</dbReference>
<protein>
    <recommendedName>
        <fullName evidence="13">Cytochrome P450</fullName>
    </recommendedName>
</protein>
<evidence type="ECO:0000256" key="2">
    <source>
        <dbReference type="ARBA" id="ARBA00005179"/>
    </source>
</evidence>
<evidence type="ECO:0000256" key="5">
    <source>
        <dbReference type="ARBA" id="ARBA00022723"/>
    </source>
</evidence>
<dbReference type="GO" id="GO:0020037">
    <property type="term" value="F:heme binding"/>
    <property type="evidence" value="ECO:0007669"/>
    <property type="project" value="InterPro"/>
</dbReference>
<dbReference type="AlphaFoldDB" id="A0A8H5LNE1"/>
<keyword evidence="4 9" id="KW-0349">Heme</keyword>
<dbReference type="GO" id="GO:0004497">
    <property type="term" value="F:monooxygenase activity"/>
    <property type="evidence" value="ECO:0007669"/>
    <property type="project" value="UniProtKB-KW"/>
</dbReference>
<name>A0A8H5LNE1_9AGAR</name>
<dbReference type="PRINTS" id="PR00463">
    <property type="entry name" value="EP450I"/>
</dbReference>
<evidence type="ECO:0008006" key="13">
    <source>
        <dbReference type="Google" id="ProtNLM"/>
    </source>
</evidence>
<dbReference type="InterPro" id="IPR050364">
    <property type="entry name" value="Cytochrome_P450_fung"/>
</dbReference>
<dbReference type="InterPro" id="IPR036396">
    <property type="entry name" value="Cyt_P450_sf"/>
</dbReference>
<dbReference type="Proteomes" id="UP000559027">
    <property type="component" value="Unassembled WGS sequence"/>
</dbReference>
<evidence type="ECO:0000256" key="1">
    <source>
        <dbReference type="ARBA" id="ARBA00001971"/>
    </source>
</evidence>
<dbReference type="CDD" id="cd11065">
    <property type="entry name" value="CYP64-like"/>
    <property type="match status" value="1"/>
</dbReference>
<dbReference type="Pfam" id="PF00067">
    <property type="entry name" value="p450"/>
    <property type="match status" value="1"/>
</dbReference>
<keyword evidence="5 9" id="KW-0479">Metal-binding</keyword>
<evidence type="ECO:0000256" key="4">
    <source>
        <dbReference type="ARBA" id="ARBA00022617"/>
    </source>
</evidence>
<evidence type="ECO:0000313" key="11">
    <source>
        <dbReference type="EMBL" id="KAF5363576.1"/>
    </source>
</evidence>
<comment type="pathway">
    <text evidence="2">Secondary metabolite biosynthesis.</text>
</comment>
<sequence>MTTSPLLDFQYPGTCQCFQLYICTMRLILLFHTPPMSVTSLDAFAVAFCTLFTVGVWRYRKSRRLPPGPPATLLGNAHHIPRTEPWIAFKKFADQYASPMICLWMFNSETFILSDYPTATALLDHRSSIYSSRPTFWMSGYLAGRTDNVFVTKTTNSRFKIYRTLLHKTLNPRAIQTYRALQITECQTLLRGLLETPDDFIPHLRRNAIAIIMNVAYGYQVNSNDDKFVNILEGTFRLGGILNSPGKYWVEFLPILRYVPEWLPGAGFKKLARNLGKEMGRLENVPYNWAISQVSTGSYNESFVSDHAQDKKFAPTPEEREDILKWCAAALYVGGGDTTVSVMTTFFLLMARHPEIQEQARKEIDSVLGGNMATHNDQTSLPYINAMTKEVLRWGPVVPLGIVHQVTQDDYFNGYFIPKDTRIVANIWAMAHDENVYPNPSTFDLTRFLGEDQQMDPIKFIFGFGRRICPGMDLAEASLFINITNILANFIISKKRGEDGQTIEPEAQWTTGITAHLKPFPCQITPRSPNALRSMLHANGR</sequence>
<dbReference type="PANTHER" id="PTHR46300:SF7">
    <property type="entry name" value="P450, PUTATIVE (EUROFUNG)-RELATED"/>
    <property type="match status" value="1"/>
</dbReference>
<dbReference type="PANTHER" id="PTHR46300">
    <property type="entry name" value="P450, PUTATIVE (EUROFUNG)-RELATED-RELATED"/>
    <property type="match status" value="1"/>
</dbReference>
<evidence type="ECO:0000256" key="8">
    <source>
        <dbReference type="ARBA" id="ARBA00023033"/>
    </source>
</evidence>
<reference evidence="11 12" key="1">
    <citation type="journal article" date="2020" name="ISME J.">
        <title>Uncovering the hidden diversity of litter-decomposition mechanisms in mushroom-forming fungi.</title>
        <authorList>
            <person name="Floudas D."/>
            <person name="Bentzer J."/>
            <person name="Ahren D."/>
            <person name="Johansson T."/>
            <person name="Persson P."/>
            <person name="Tunlid A."/>
        </authorList>
    </citation>
    <scope>NUCLEOTIDE SEQUENCE [LARGE SCALE GENOMIC DNA]</scope>
    <source>
        <strain evidence="11 12">CBS 146.42</strain>
    </source>
</reference>
<evidence type="ECO:0000256" key="6">
    <source>
        <dbReference type="ARBA" id="ARBA00023002"/>
    </source>
</evidence>
<dbReference type="GO" id="GO:0016705">
    <property type="term" value="F:oxidoreductase activity, acting on paired donors, with incorporation or reduction of molecular oxygen"/>
    <property type="evidence" value="ECO:0007669"/>
    <property type="project" value="InterPro"/>
</dbReference>
<proteinExistence type="inferred from homology"/>
<dbReference type="PROSITE" id="PS00086">
    <property type="entry name" value="CYTOCHROME_P450"/>
    <property type="match status" value="1"/>
</dbReference>
<keyword evidence="7 9" id="KW-0408">Iron</keyword>
<dbReference type="OrthoDB" id="2789670at2759"/>
<evidence type="ECO:0000313" key="12">
    <source>
        <dbReference type="Proteomes" id="UP000559027"/>
    </source>
</evidence>
<evidence type="ECO:0000256" key="3">
    <source>
        <dbReference type="ARBA" id="ARBA00010617"/>
    </source>
</evidence>
<organism evidence="11 12">
    <name type="scientific">Leucocoprinus leucothites</name>
    <dbReference type="NCBI Taxonomy" id="201217"/>
    <lineage>
        <taxon>Eukaryota</taxon>
        <taxon>Fungi</taxon>
        <taxon>Dikarya</taxon>
        <taxon>Basidiomycota</taxon>
        <taxon>Agaricomycotina</taxon>
        <taxon>Agaricomycetes</taxon>
        <taxon>Agaricomycetidae</taxon>
        <taxon>Agaricales</taxon>
        <taxon>Agaricineae</taxon>
        <taxon>Agaricaceae</taxon>
        <taxon>Leucocoprinus</taxon>
    </lineage>
</organism>
<dbReference type="InterPro" id="IPR017972">
    <property type="entry name" value="Cyt_P450_CS"/>
</dbReference>
<dbReference type="PRINTS" id="PR00385">
    <property type="entry name" value="P450"/>
</dbReference>
<feature type="binding site" description="axial binding residue" evidence="9">
    <location>
        <position position="469"/>
    </location>
    <ligand>
        <name>heme</name>
        <dbReference type="ChEBI" id="CHEBI:30413"/>
    </ligand>
    <ligandPart>
        <name>Fe</name>
        <dbReference type="ChEBI" id="CHEBI:18248"/>
    </ligandPart>
</feature>
<dbReference type="EMBL" id="JAACJO010000001">
    <property type="protein sequence ID" value="KAF5363576.1"/>
    <property type="molecule type" value="Genomic_DNA"/>
</dbReference>
<comment type="cofactor">
    <cofactor evidence="1 9">
        <name>heme</name>
        <dbReference type="ChEBI" id="CHEBI:30413"/>
    </cofactor>
</comment>
<keyword evidence="8 10" id="KW-0503">Monooxygenase</keyword>
<keyword evidence="12" id="KW-1185">Reference proteome</keyword>
<comment type="similarity">
    <text evidence="3 10">Belongs to the cytochrome P450 family.</text>
</comment>
<keyword evidence="6 10" id="KW-0560">Oxidoreductase</keyword>
<evidence type="ECO:0000256" key="9">
    <source>
        <dbReference type="PIRSR" id="PIRSR602401-1"/>
    </source>
</evidence>
<dbReference type="Gene3D" id="1.10.630.10">
    <property type="entry name" value="Cytochrome P450"/>
    <property type="match status" value="1"/>
</dbReference>
<comment type="caution">
    <text evidence="11">The sequence shown here is derived from an EMBL/GenBank/DDBJ whole genome shotgun (WGS) entry which is preliminary data.</text>
</comment>
<evidence type="ECO:0000256" key="7">
    <source>
        <dbReference type="ARBA" id="ARBA00023004"/>
    </source>
</evidence>
<dbReference type="InterPro" id="IPR002401">
    <property type="entry name" value="Cyt_P450_E_grp-I"/>
</dbReference>
<accession>A0A8H5LNE1</accession>